<evidence type="ECO:0000256" key="4">
    <source>
        <dbReference type="ARBA" id="ARBA00022598"/>
    </source>
</evidence>
<name>T0YC32_9ZZZZ</name>
<dbReference type="SUPFAM" id="SSF52021">
    <property type="entry name" value="Carbamoyl phosphate synthetase, small subunit N-terminal domain"/>
    <property type="match status" value="1"/>
</dbReference>
<dbReference type="Gene3D" id="3.40.50.880">
    <property type="match status" value="1"/>
</dbReference>
<keyword evidence="5" id="KW-0547">Nucleotide-binding</keyword>
<evidence type="ECO:0000256" key="8">
    <source>
        <dbReference type="ARBA" id="ARBA00044340"/>
    </source>
</evidence>
<dbReference type="PRINTS" id="PR00096">
    <property type="entry name" value="GATASE"/>
</dbReference>
<dbReference type="Gene3D" id="3.50.30.20">
    <property type="entry name" value="Carbamoyl-phosphate synthase small subunit, N-terminal domain"/>
    <property type="match status" value="1"/>
</dbReference>
<feature type="domain" description="Carbamoyl-phosphate synthase small subunit N-terminal" evidence="10">
    <location>
        <begin position="1"/>
        <end position="107"/>
    </location>
</feature>
<dbReference type="GO" id="GO:0006207">
    <property type="term" value="P:'de novo' pyrimidine nucleobase biosynthetic process"/>
    <property type="evidence" value="ECO:0007669"/>
    <property type="project" value="InterPro"/>
</dbReference>
<dbReference type="NCBIfam" id="TIGR01368">
    <property type="entry name" value="CPSaseIIsmall"/>
    <property type="match status" value="1"/>
</dbReference>
<dbReference type="SMART" id="SM01097">
    <property type="entry name" value="CPSase_sm_chain"/>
    <property type="match status" value="1"/>
</dbReference>
<dbReference type="SUPFAM" id="SSF52317">
    <property type="entry name" value="Class I glutamine amidotransferase-like"/>
    <property type="match status" value="1"/>
</dbReference>
<dbReference type="InterPro" id="IPR036480">
    <property type="entry name" value="CarbP_synth_ssu_N_sf"/>
</dbReference>
<evidence type="ECO:0000256" key="7">
    <source>
        <dbReference type="ARBA" id="ARBA00022962"/>
    </source>
</evidence>
<reference evidence="11" key="2">
    <citation type="journal article" date="2014" name="ISME J.">
        <title>Microbial stratification in low pH oxic and suboxic macroscopic growths along an acid mine drainage.</title>
        <authorList>
            <person name="Mendez-Garcia C."/>
            <person name="Mesa V."/>
            <person name="Sprenger R.R."/>
            <person name="Richter M."/>
            <person name="Diez M.S."/>
            <person name="Solano J."/>
            <person name="Bargiela R."/>
            <person name="Golyshina O.V."/>
            <person name="Manteca A."/>
            <person name="Ramos J.L."/>
            <person name="Gallego J.R."/>
            <person name="Llorente I."/>
            <person name="Martins Dos Santos V.A."/>
            <person name="Jensen O.N."/>
            <person name="Pelaez A.I."/>
            <person name="Sanchez J."/>
            <person name="Ferrer M."/>
        </authorList>
    </citation>
    <scope>NUCLEOTIDE SEQUENCE</scope>
</reference>
<dbReference type="GO" id="GO:0006541">
    <property type="term" value="P:glutamine metabolic process"/>
    <property type="evidence" value="ECO:0007669"/>
    <property type="project" value="InterPro"/>
</dbReference>
<dbReference type="InterPro" id="IPR002474">
    <property type="entry name" value="CarbamoylP_synth_ssu_N"/>
</dbReference>
<dbReference type="CDD" id="cd01744">
    <property type="entry name" value="GATase1_CPSase"/>
    <property type="match status" value="1"/>
</dbReference>
<evidence type="ECO:0000256" key="1">
    <source>
        <dbReference type="ARBA" id="ARBA00005077"/>
    </source>
</evidence>
<dbReference type="InterPro" id="IPR006274">
    <property type="entry name" value="CarbamoylP_synth_ssu"/>
</dbReference>
<gene>
    <name evidence="11" type="ORF">B2A_14519</name>
</gene>
<dbReference type="Pfam" id="PF00117">
    <property type="entry name" value="GATase"/>
    <property type="match status" value="1"/>
</dbReference>
<dbReference type="GO" id="GO:0004088">
    <property type="term" value="F:carbamoyl-phosphate synthase (glutamine-hydrolyzing) activity"/>
    <property type="evidence" value="ECO:0007669"/>
    <property type="project" value="UniProtKB-EC"/>
</dbReference>
<comment type="similarity">
    <text evidence="2">Belongs to the CarA family.</text>
</comment>
<dbReference type="PANTHER" id="PTHR43418:SF7">
    <property type="entry name" value="CARBAMOYL-PHOSPHATE SYNTHASE SMALL CHAIN"/>
    <property type="match status" value="1"/>
</dbReference>
<accession>T0YC32</accession>
<dbReference type="EC" id="6.3.5.5" evidence="3"/>
<evidence type="ECO:0000256" key="3">
    <source>
        <dbReference type="ARBA" id="ARBA00012738"/>
    </source>
</evidence>
<reference evidence="11" key="1">
    <citation type="submission" date="2013-08" db="EMBL/GenBank/DDBJ databases">
        <authorList>
            <person name="Mendez C."/>
            <person name="Richter M."/>
            <person name="Ferrer M."/>
            <person name="Sanchez J."/>
        </authorList>
    </citation>
    <scope>NUCLEOTIDE SEQUENCE</scope>
</reference>
<dbReference type="InterPro" id="IPR029062">
    <property type="entry name" value="Class_I_gatase-like"/>
</dbReference>
<dbReference type="EMBL" id="AUZZ01010547">
    <property type="protein sequence ID" value="EQD29347.1"/>
    <property type="molecule type" value="Genomic_DNA"/>
</dbReference>
<dbReference type="InterPro" id="IPR050472">
    <property type="entry name" value="Anth_synth/Amidotransfase"/>
</dbReference>
<dbReference type="GO" id="GO:0005524">
    <property type="term" value="F:ATP binding"/>
    <property type="evidence" value="ECO:0007669"/>
    <property type="project" value="UniProtKB-KW"/>
</dbReference>
<dbReference type="AlphaFoldDB" id="T0YC32"/>
<protein>
    <recommendedName>
        <fullName evidence="3">carbamoyl-phosphate synthase (glutamine-hydrolyzing)</fullName>
        <ecNumber evidence="3">6.3.5.5</ecNumber>
    </recommendedName>
    <alternativeName>
        <fullName evidence="8">Arginine-specific carbamoyl phosphate synthetase, glutamine chain</fullName>
    </alternativeName>
</protein>
<dbReference type="InterPro" id="IPR035686">
    <property type="entry name" value="CPSase_GATase1"/>
</dbReference>
<dbReference type="Pfam" id="PF00988">
    <property type="entry name" value="CPSase_sm_chain"/>
    <property type="match status" value="1"/>
</dbReference>
<dbReference type="PANTHER" id="PTHR43418">
    <property type="entry name" value="MULTIFUNCTIONAL TRYPTOPHAN BIOSYNTHESIS PROTEIN-RELATED"/>
    <property type="match status" value="1"/>
</dbReference>
<proteinExistence type="inferred from homology"/>
<comment type="catalytic activity">
    <reaction evidence="9">
        <text>hydrogencarbonate + L-glutamine + 2 ATP + H2O = carbamoyl phosphate + L-glutamate + 2 ADP + phosphate + 2 H(+)</text>
        <dbReference type="Rhea" id="RHEA:18633"/>
        <dbReference type="ChEBI" id="CHEBI:15377"/>
        <dbReference type="ChEBI" id="CHEBI:15378"/>
        <dbReference type="ChEBI" id="CHEBI:17544"/>
        <dbReference type="ChEBI" id="CHEBI:29985"/>
        <dbReference type="ChEBI" id="CHEBI:30616"/>
        <dbReference type="ChEBI" id="CHEBI:43474"/>
        <dbReference type="ChEBI" id="CHEBI:58228"/>
        <dbReference type="ChEBI" id="CHEBI:58359"/>
        <dbReference type="ChEBI" id="CHEBI:456216"/>
        <dbReference type="EC" id="6.3.5.5"/>
    </reaction>
</comment>
<comment type="caution">
    <text evidence="11">The sequence shown here is derived from an EMBL/GenBank/DDBJ whole genome shotgun (WGS) entry which is preliminary data.</text>
</comment>
<sequence>MTGYPESLTDPSYKGQILVFTHPLIGNYGVPGKKMINGTKILSNFESDHIQAEGVVVSEFTEGTKWDSNSTFDSWLKRESIPGIFGVDTRELTIRLRDGGATIGMISDNRRDMRELDRYDYESINFVEMVSPKKPIYCKTRGKKPKGTIVVMDFGAKNGFISDLMALGYDVIRAPWDSSPEEILEFRPSGIVYGNGPGNPNLLKGAISNIKELLDTGIPSMGICLGHQLTTLALGGKIKKMKLGHRAVNKGVMSRIDGHAYITTHNHGYALSKGDMPSGAKVLFESIDDDVVEGIMDKRHNLLTTQFHPEARPGAWDTRFIFDMFYKMMQHGRKKA</sequence>
<comment type="pathway">
    <text evidence="1">Amino-acid biosynthesis; L-arginine biosynthesis; carbamoyl phosphate from bicarbonate: step 1/1.</text>
</comment>
<keyword evidence="4" id="KW-0436">Ligase</keyword>
<organism evidence="11">
    <name type="scientific">mine drainage metagenome</name>
    <dbReference type="NCBI Taxonomy" id="410659"/>
    <lineage>
        <taxon>unclassified sequences</taxon>
        <taxon>metagenomes</taxon>
        <taxon>ecological metagenomes</taxon>
    </lineage>
</organism>
<evidence type="ECO:0000256" key="2">
    <source>
        <dbReference type="ARBA" id="ARBA00007800"/>
    </source>
</evidence>
<keyword evidence="6" id="KW-0067">ATP-binding</keyword>
<evidence type="ECO:0000256" key="9">
    <source>
        <dbReference type="ARBA" id="ARBA00048816"/>
    </source>
</evidence>
<evidence type="ECO:0000259" key="10">
    <source>
        <dbReference type="SMART" id="SM01097"/>
    </source>
</evidence>
<evidence type="ECO:0000256" key="5">
    <source>
        <dbReference type="ARBA" id="ARBA00022741"/>
    </source>
</evidence>
<dbReference type="PROSITE" id="PS51273">
    <property type="entry name" value="GATASE_TYPE_1"/>
    <property type="match status" value="1"/>
</dbReference>
<dbReference type="PRINTS" id="PR00099">
    <property type="entry name" value="CPSGATASE"/>
</dbReference>
<evidence type="ECO:0000313" key="11">
    <source>
        <dbReference type="EMBL" id="EQD29347.1"/>
    </source>
</evidence>
<evidence type="ECO:0000256" key="6">
    <source>
        <dbReference type="ARBA" id="ARBA00022840"/>
    </source>
</evidence>
<dbReference type="NCBIfam" id="NF009475">
    <property type="entry name" value="PRK12838.1"/>
    <property type="match status" value="1"/>
</dbReference>
<keyword evidence="7" id="KW-0315">Glutamine amidotransferase</keyword>
<dbReference type="InterPro" id="IPR017926">
    <property type="entry name" value="GATASE"/>
</dbReference>